<gene>
    <name evidence="1" type="ORF">MRB53_000984</name>
</gene>
<reference evidence="1 2" key="1">
    <citation type="journal article" date="2022" name="Hortic Res">
        <title>A haplotype resolved chromosomal level avocado genome allows analysis of novel avocado genes.</title>
        <authorList>
            <person name="Nath O."/>
            <person name="Fletcher S.J."/>
            <person name="Hayward A."/>
            <person name="Shaw L.M."/>
            <person name="Masouleh A.K."/>
            <person name="Furtado A."/>
            <person name="Henry R.J."/>
            <person name="Mitter N."/>
        </authorList>
    </citation>
    <scope>NUCLEOTIDE SEQUENCE [LARGE SCALE GENOMIC DNA]</scope>
    <source>
        <strain evidence="2">cv. Hass</strain>
    </source>
</reference>
<proteinExistence type="predicted"/>
<name>A0ACC2MRB7_PERAE</name>
<evidence type="ECO:0000313" key="1">
    <source>
        <dbReference type="EMBL" id="KAJ8647961.1"/>
    </source>
</evidence>
<evidence type="ECO:0000313" key="2">
    <source>
        <dbReference type="Proteomes" id="UP001234297"/>
    </source>
</evidence>
<protein>
    <submittedName>
        <fullName evidence="1">Uncharacterized protein</fullName>
    </submittedName>
</protein>
<organism evidence="1 2">
    <name type="scientific">Persea americana</name>
    <name type="common">Avocado</name>
    <dbReference type="NCBI Taxonomy" id="3435"/>
    <lineage>
        <taxon>Eukaryota</taxon>
        <taxon>Viridiplantae</taxon>
        <taxon>Streptophyta</taxon>
        <taxon>Embryophyta</taxon>
        <taxon>Tracheophyta</taxon>
        <taxon>Spermatophyta</taxon>
        <taxon>Magnoliopsida</taxon>
        <taxon>Magnoliidae</taxon>
        <taxon>Laurales</taxon>
        <taxon>Lauraceae</taxon>
        <taxon>Persea</taxon>
    </lineage>
</organism>
<comment type="caution">
    <text evidence="1">The sequence shown here is derived from an EMBL/GenBank/DDBJ whole genome shotgun (WGS) entry which is preliminary data.</text>
</comment>
<keyword evidence="2" id="KW-1185">Reference proteome</keyword>
<sequence length="192" mass="21914">MLYIESPIGVGFSYSNTTENYIEWNDTKTARENLRFIVDWLEFPQYKDSDLYLTGESYAGHYIPQLAARTLEYNKMPNIKPINLKAIALGNPLLDLDISVIAGDYLWSHGAISDETLRLEKTVCNDSRRLREYYHDQWSKECNDVFNRVSEEIGPDVDPSDLLLPVCLSSTTAQQPISKGIQAKIHAKVSMF</sequence>
<accession>A0ACC2MRB7</accession>
<dbReference type="EMBL" id="CM056809">
    <property type="protein sequence ID" value="KAJ8647961.1"/>
    <property type="molecule type" value="Genomic_DNA"/>
</dbReference>
<dbReference type="Proteomes" id="UP001234297">
    <property type="component" value="Chromosome 1"/>
</dbReference>